<evidence type="ECO:0000256" key="8">
    <source>
        <dbReference type="ARBA" id="ARBA00022989"/>
    </source>
</evidence>
<evidence type="ECO:0000256" key="13">
    <source>
        <dbReference type="SAM" id="MobiDB-lite"/>
    </source>
</evidence>
<evidence type="ECO:0000256" key="4">
    <source>
        <dbReference type="ARBA" id="ARBA00022475"/>
    </source>
</evidence>
<feature type="transmembrane region" description="Helical" evidence="12">
    <location>
        <begin position="278"/>
        <end position="299"/>
    </location>
</feature>
<keyword evidence="10 12" id="KW-0472">Membrane</keyword>
<keyword evidence="5 12" id="KW-0812">Transmembrane</keyword>
<organism evidence="14">
    <name type="scientific">Hirondellea gigas</name>
    <dbReference type="NCBI Taxonomy" id="1518452"/>
    <lineage>
        <taxon>Eukaryota</taxon>
        <taxon>Metazoa</taxon>
        <taxon>Ecdysozoa</taxon>
        <taxon>Arthropoda</taxon>
        <taxon>Crustacea</taxon>
        <taxon>Multicrustacea</taxon>
        <taxon>Malacostraca</taxon>
        <taxon>Eumalacostraca</taxon>
        <taxon>Peracarida</taxon>
        <taxon>Amphipoda</taxon>
        <taxon>Amphilochidea</taxon>
        <taxon>Lysianassida</taxon>
        <taxon>Lysianassidira</taxon>
        <taxon>Lysianassoidea</taxon>
        <taxon>Lysianassidae</taxon>
        <taxon>Hirondellea</taxon>
    </lineage>
</organism>
<dbReference type="GO" id="GO:0005921">
    <property type="term" value="C:gap junction"/>
    <property type="evidence" value="ECO:0007669"/>
    <property type="project" value="UniProtKB-SubCell"/>
</dbReference>
<evidence type="ECO:0000313" key="14">
    <source>
        <dbReference type="EMBL" id="LAB67245.1"/>
    </source>
</evidence>
<evidence type="ECO:0000256" key="10">
    <source>
        <dbReference type="ARBA" id="ARBA00023136"/>
    </source>
</evidence>
<evidence type="ECO:0000256" key="12">
    <source>
        <dbReference type="RuleBase" id="RU010713"/>
    </source>
</evidence>
<evidence type="ECO:0000256" key="6">
    <source>
        <dbReference type="ARBA" id="ARBA00022868"/>
    </source>
</evidence>
<feature type="transmembrane region" description="Helical" evidence="12">
    <location>
        <begin position="109"/>
        <end position="131"/>
    </location>
</feature>
<dbReference type="PANTHER" id="PTHR11893">
    <property type="entry name" value="INNEXIN"/>
    <property type="match status" value="1"/>
</dbReference>
<keyword evidence="7" id="KW-0965">Cell junction</keyword>
<feature type="region of interest" description="Disordered" evidence="13">
    <location>
        <begin position="387"/>
        <end position="409"/>
    </location>
</feature>
<evidence type="ECO:0000256" key="5">
    <source>
        <dbReference type="ARBA" id="ARBA00022692"/>
    </source>
</evidence>
<reference evidence="14" key="1">
    <citation type="journal article" date="2018" name="Biosci. Biotechnol. Biochem.">
        <title>Polysaccharide hydrolase of the hadal zone amphipods Hirondellea gigas.</title>
        <authorList>
            <person name="Kobayashi H."/>
            <person name="Nagahama T."/>
            <person name="Arai W."/>
            <person name="Sasagawa Y."/>
            <person name="Umeda M."/>
            <person name="Hayashi T."/>
            <person name="Nikaido I."/>
            <person name="Watanabe H."/>
            <person name="Oguri K."/>
            <person name="Kitazato H."/>
            <person name="Fujioka K."/>
            <person name="Kido Y."/>
            <person name="Takami H."/>
        </authorList>
    </citation>
    <scope>NUCLEOTIDE SEQUENCE</scope>
    <source>
        <tissue evidence="14">Whole body</tissue>
    </source>
</reference>
<dbReference type="AlphaFoldDB" id="A0A2P2HZN5"/>
<dbReference type="Pfam" id="PF00876">
    <property type="entry name" value="Innexin"/>
    <property type="match status" value="1"/>
</dbReference>
<keyword evidence="11 12" id="KW-0407">Ion channel</keyword>
<feature type="transmembrane region" description="Helical" evidence="12">
    <location>
        <begin position="21"/>
        <end position="44"/>
    </location>
</feature>
<dbReference type="PANTHER" id="PTHR11893:SF41">
    <property type="entry name" value="INNEXIN INX2"/>
    <property type="match status" value="1"/>
</dbReference>
<evidence type="ECO:0000256" key="11">
    <source>
        <dbReference type="ARBA" id="ARBA00023303"/>
    </source>
</evidence>
<sequence>MWKAFSVLKVKAEFKPRVDNLVFRLHYKYTFLFFMGSAILSTLYDVVGQKIDCMVDTKYDPLKDVVNSYCYITGTYTVDRLHYGTVGVDMAHPGVGPQLEGEAITYHRYYQWVPFVLVAQGALFYLPHLLWKRCEGGLFRSIIQDLSIKDYLGEKNNMKLGNYFNREAQFHALSVYINDYIHTHRGWAIKFVACEVLNVIITVGTVLITNSFLGGEFFTYGIEVFAISNMDPENRTDPMSQVFPKMGKCNFQMFGPSGTIEKRDVMCLLPTNIANEKIYIIMWFWLFILAIIGMLWLLVRLVTTVKVVRDKVFMIRVFNIPNYNADGYSELLDHLATKSHVNTVLRKSDFSDYLLLEQLGDNMDSAMFSEFIRYLAKYIENDPNRASFSDSGVHDEDSEETRLNKMKMHEYPTLPLENSSLS</sequence>
<keyword evidence="8 12" id="KW-1133">Transmembrane helix</keyword>
<evidence type="ECO:0000256" key="3">
    <source>
        <dbReference type="ARBA" id="ARBA00022448"/>
    </source>
</evidence>
<feature type="transmembrane region" description="Helical" evidence="12">
    <location>
        <begin position="187"/>
        <end position="208"/>
    </location>
</feature>
<proteinExistence type="evidence at transcript level"/>
<dbReference type="GO" id="GO:0005886">
    <property type="term" value="C:plasma membrane"/>
    <property type="evidence" value="ECO:0007669"/>
    <property type="project" value="UniProtKB-SubCell"/>
</dbReference>
<gene>
    <name evidence="12" type="primary">inx</name>
</gene>
<accession>A0A2P2HZN5</accession>
<dbReference type="PROSITE" id="PS51013">
    <property type="entry name" value="PANNEXIN"/>
    <property type="match status" value="1"/>
</dbReference>
<dbReference type="EMBL" id="IACF01001552">
    <property type="protein sequence ID" value="LAB67245.1"/>
    <property type="molecule type" value="mRNA"/>
</dbReference>
<evidence type="ECO:0000256" key="1">
    <source>
        <dbReference type="ARBA" id="ARBA00004610"/>
    </source>
</evidence>
<evidence type="ECO:0000256" key="7">
    <source>
        <dbReference type="ARBA" id="ARBA00022949"/>
    </source>
</evidence>
<comment type="subcellular location">
    <subcellularLocation>
        <location evidence="1">Cell junction</location>
        <location evidence="1">Gap junction</location>
    </subcellularLocation>
    <subcellularLocation>
        <location evidence="2 12">Cell membrane</location>
        <topology evidence="2 12">Multi-pass membrane protein</topology>
    </subcellularLocation>
</comment>
<name>A0A2P2HZN5_9CRUS</name>
<comment type="function">
    <text evidence="12">Structural component of the gap junctions.</text>
</comment>
<dbReference type="GO" id="GO:0034220">
    <property type="term" value="P:monoatomic ion transmembrane transport"/>
    <property type="evidence" value="ECO:0007669"/>
    <property type="project" value="UniProtKB-KW"/>
</dbReference>
<dbReference type="InterPro" id="IPR000990">
    <property type="entry name" value="Innexin"/>
</dbReference>
<keyword evidence="6" id="KW-0303">Gap junction</keyword>
<keyword evidence="4" id="KW-1003">Cell membrane</keyword>
<keyword evidence="9 12" id="KW-0406">Ion transport</keyword>
<protein>
    <recommendedName>
        <fullName evidence="12">Innexin</fullName>
    </recommendedName>
</protein>
<comment type="similarity">
    <text evidence="12">Belongs to the pannexin family.</text>
</comment>
<feature type="compositionally biased region" description="Basic and acidic residues" evidence="13">
    <location>
        <begin position="392"/>
        <end position="409"/>
    </location>
</feature>
<dbReference type="GO" id="GO:0005243">
    <property type="term" value="F:gap junction channel activity"/>
    <property type="evidence" value="ECO:0007669"/>
    <property type="project" value="TreeGrafter"/>
</dbReference>
<evidence type="ECO:0000256" key="9">
    <source>
        <dbReference type="ARBA" id="ARBA00023065"/>
    </source>
</evidence>
<evidence type="ECO:0000256" key="2">
    <source>
        <dbReference type="ARBA" id="ARBA00004651"/>
    </source>
</evidence>
<keyword evidence="3 12" id="KW-0813">Transport</keyword>
<dbReference type="PRINTS" id="PR01262">
    <property type="entry name" value="INNEXIN"/>
</dbReference>
<dbReference type="GO" id="GO:0007602">
    <property type="term" value="P:phototransduction"/>
    <property type="evidence" value="ECO:0007669"/>
    <property type="project" value="TreeGrafter"/>
</dbReference>